<dbReference type="AlphaFoldDB" id="A0A4Z0LCA8"/>
<dbReference type="GO" id="GO:0016491">
    <property type="term" value="F:oxidoreductase activity"/>
    <property type="evidence" value="ECO:0007669"/>
    <property type="project" value="InterPro"/>
</dbReference>
<dbReference type="InterPro" id="IPR017941">
    <property type="entry name" value="Rieske_2Fe-2S"/>
</dbReference>
<dbReference type="SUPFAM" id="SSF51905">
    <property type="entry name" value="FAD/NAD(P)-binding domain"/>
    <property type="match status" value="1"/>
</dbReference>
<evidence type="ECO:0000259" key="6">
    <source>
        <dbReference type="PROSITE" id="PS51296"/>
    </source>
</evidence>
<dbReference type="OrthoDB" id="9767869at2"/>
<feature type="domain" description="Rieske" evidence="6">
    <location>
        <begin position="439"/>
        <end position="525"/>
    </location>
</feature>
<keyword evidence="5" id="KW-0411">Iron-sulfur</keyword>
<dbReference type="PANTHER" id="PTHR13847">
    <property type="entry name" value="SARCOSINE DEHYDROGENASE-RELATED"/>
    <property type="match status" value="1"/>
</dbReference>
<evidence type="ECO:0000256" key="1">
    <source>
        <dbReference type="ARBA" id="ARBA00001974"/>
    </source>
</evidence>
<accession>A0A4Z0LCA8</accession>
<keyword evidence="4" id="KW-0408">Iron</keyword>
<keyword evidence="8" id="KW-1185">Reference proteome</keyword>
<evidence type="ECO:0000313" key="7">
    <source>
        <dbReference type="EMBL" id="TGD59503.1"/>
    </source>
</evidence>
<dbReference type="GO" id="GO:0005737">
    <property type="term" value="C:cytoplasm"/>
    <property type="evidence" value="ECO:0007669"/>
    <property type="project" value="TreeGrafter"/>
</dbReference>
<comment type="cofactor">
    <cofactor evidence="1">
        <name>FAD</name>
        <dbReference type="ChEBI" id="CHEBI:57692"/>
    </cofactor>
</comment>
<dbReference type="InterPro" id="IPR006076">
    <property type="entry name" value="FAD-dep_OxRdtase"/>
</dbReference>
<keyword evidence="2" id="KW-0001">2Fe-2S</keyword>
<dbReference type="InterPro" id="IPR001613">
    <property type="entry name" value="Flavin_amine_oxidase"/>
</dbReference>
<evidence type="ECO:0000256" key="3">
    <source>
        <dbReference type="ARBA" id="ARBA00022723"/>
    </source>
</evidence>
<dbReference type="Gene3D" id="3.50.50.60">
    <property type="entry name" value="FAD/NAD(P)-binding domain"/>
    <property type="match status" value="1"/>
</dbReference>
<evidence type="ECO:0000256" key="2">
    <source>
        <dbReference type="ARBA" id="ARBA00022714"/>
    </source>
</evidence>
<evidence type="ECO:0000256" key="5">
    <source>
        <dbReference type="ARBA" id="ARBA00023014"/>
    </source>
</evidence>
<dbReference type="PROSITE" id="PS51296">
    <property type="entry name" value="RIESKE"/>
    <property type="match status" value="1"/>
</dbReference>
<dbReference type="Gene3D" id="3.30.9.10">
    <property type="entry name" value="D-Amino Acid Oxidase, subunit A, domain 2"/>
    <property type="match status" value="1"/>
</dbReference>
<dbReference type="EMBL" id="SRLH01000001">
    <property type="protein sequence ID" value="TGD59503.1"/>
    <property type="molecule type" value="Genomic_DNA"/>
</dbReference>
<dbReference type="Proteomes" id="UP000297407">
    <property type="component" value="Unassembled WGS sequence"/>
</dbReference>
<keyword evidence="3" id="KW-0479">Metal-binding</keyword>
<proteinExistence type="predicted"/>
<dbReference type="Pfam" id="PF01266">
    <property type="entry name" value="DAO"/>
    <property type="match status" value="1"/>
</dbReference>
<name>A0A4Z0LCA8_9FLAO</name>
<dbReference type="PRINTS" id="PR00757">
    <property type="entry name" value="AMINEOXDASEF"/>
</dbReference>
<organism evidence="7 8">
    <name type="scientific">Flavobacterium humi</name>
    <dbReference type="NCBI Taxonomy" id="2562683"/>
    <lineage>
        <taxon>Bacteria</taxon>
        <taxon>Pseudomonadati</taxon>
        <taxon>Bacteroidota</taxon>
        <taxon>Flavobacteriia</taxon>
        <taxon>Flavobacteriales</taxon>
        <taxon>Flavobacteriaceae</taxon>
        <taxon>Flavobacterium</taxon>
    </lineage>
</organism>
<dbReference type="Gene3D" id="2.102.10.10">
    <property type="entry name" value="Rieske [2Fe-2S] iron-sulphur domain"/>
    <property type="match status" value="1"/>
</dbReference>
<dbReference type="InterPro" id="IPR036188">
    <property type="entry name" value="FAD/NAD-bd_sf"/>
</dbReference>
<dbReference type="SUPFAM" id="SSF50022">
    <property type="entry name" value="ISP domain"/>
    <property type="match status" value="1"/>
</dbReference>
<reference evidence="7 8" key="1">
    <citation type="submission" date="2019-04" db="EMBL/GenBank/DDBJ databases">
        <title>Flavobacterium sp. strain DS2-A Genome sequencing and assembly.</title>
        <authorList>
            <person name="Kim I."/>
        </authorList>
    </citation>
    <scope>NUCLEOTIDE SEQUENCE [LARGE SCALE GENOMIC DNA]</scope>
    <source>
        <strain evidence="7 8">DS2-A</strain>
    </source>
</reference>
<dbReference type="Pfam" id="PF00355">
    <property type="entry name" value="Rieske"/>
    <property type="match status" value="1"/>
</dbReference>
<dbReference type="GO" id="GO:0046872">
    <property type="term" value="F:metal ion binding"/>
    <property type="evidence" value="ECO:0007669"/>
    <property type="project" value="UniProtKB-KW"/>
</dbReference>
<gene>
    <name evidence="7" type="ORF">E4635_00790</name>
</gene>
<sequence length="525" mass="58552">METADPIDENITNGTLHSFWIDTMMPLAYRKIDQDKTTDVLVIGGGIAGLTSAYCLAQSGKKVILLEKGYLGSGETGRTTAHITYALDDRYYDLEKIFGYEKTKLIAESHKYALHWIESTINSEKIDCNFKNVDGYLFSDPSDPEENLQKEFEETQKIGLPTEMLPGIPYYSTDNKRNCIQFPKQGQFHILKYCKGLADAFIRLGGEIYTESKASAISHTGATSNGFAIRANHIIVATNSPVNDIVTMHTKQWAYRTYVIAAKIPKGKLPYALWWDTGNQNSQWMKKPYHYVRLESFDDQHDLLISGGEDHKTGLAGDEHISEAQRFENLEDWTILHFPYFSEADYKWSGQIIEPIDAVAFIGRNPGDKNIYIITGDSGNGMTHGTIGGLLIHDLILGNKNPWEDIYNPSRITIQTGDDYIKEVGHMVVNLTKGWLSSGDTPEASMLPAGKGAILSHGLEKIALYRDEQGKLHSCSAVCPHLGGIVQWNDEEKSFDCPLHGSRFTPFGKVISGPAKTDLKPKSIT</sequence>
<evidence type="ECO:0000256" key="4">
    <source>
        <dbReference type="ARBA" id="ARBA00023004"/>
    </source>
</evidence>
<comment type="caution">
    <text evidence="7">The sequence shown here is derived from an EMBL/GenBank/DDBJ whole genome shotgun (WGS) entry which is preliminary data.</text>
</comment>
<dbReference type="GO" id="GO:0051537">
    <property type="term" value="F:2 iron, 2 sulfur cluster binding"/>
    <property type="evidence" value="ECO:0007669"/>
    <property type="project" value="UniProtKB-KW"/>
</dbReference>
<dbReference type="RefSeq" id="WP_135524710.1">
    <property type="nucleotide sequence ID" value="NZ_SRLH01000001.1"/>
</dbReference>
<evidence type="ECO:0000313" key="8">
    <source>
        <dbReference type="Proteomes" id="UP000297407"/>
    </source>
</evidence>
<protein>
    <submittedName>
        <fullName evidence="7">FAD-dependent oxidoreductase</fullName>
    </submittedName>
</protein>
<dbReference type="PANTHER" id="PTHR13847:SF281">
    <property type="entry name" value="FAD DEPENDENT OXIDOREDUCTASE DOMAIN-CONTAINING PROTEIN"/>
    <property type="match status" value="1"/>
</dbReference>
<dbReference type="InterPro" id="IPR036922">
    <property type="entry name" value="Rieske_2Fe-2S_sf"/>
</dbReference>